<gene>
    <name evidence="2" type="ORF">PLEPLA_LOCUS16979</name>
</gene>
<comment type="caution">
    <text evidence="2">The sequence shown here is derived from an EMBL/GenBank/DDBJ whole genome shotgun (WGS) entry which is preliminary data.</text>
</comment>
<name>A0A9N7YLY1_PLEPL</name>
<sequence>MPTSTEVPRLGSSRPPLHDAGDSACGTPQRFFGGGGANPLCLTASVVRGAATLDACRALLPDHLSYGARRGNPPFARGPPPAVRLGWRLAARTGPYDCARGGNVKALAERLNLSLSIQRTCVLGPVCFTLN</sequence>
<dbReference type="AlphaFoldDB" id="A0A9N7YLY1"/>
<dbReference type="Proteomes" id="UP001153269">
    <property type="component" value="Unassembled WGS sequence"/>
</dbReference>
<dbReference type="EMBL" id="CADEAL010001109">
    <property type="protein sequence ID" value="CAB1429004.1"/>
    <property type="molecule type" value="Genomic_DNA"/>
</dbReference>
<accession>A0A9N7YLY1</accession>
<proteinExistence type="predicted"/>
<feature type="region of interest" description="Disordered" evidence="1">
    <location>
        <begin position="1"/>
        <end position="24"/>
    </location>
</feature>
<protein>
    <submittedName>
        <fullName evidence="2">Uncharacterized protein</fullName>
    </submittedName>
</protein>
<keyword evidence="3" id="KW-1185">Reference proteome</keyword>
<reference evidence="2" key="1">
    <citation type="submission" date="2020-03" db="EMBL/GenBank/DDBJ databases">
        <authorList>
            <person name="Weist P."/>
        </authorList>
    </citation>
    <scope>NUCLEOTIDE SEQUENCE</scope>
</reference>
<organism evidence="2 3">
    <name type="scientific">Pleuronectes platessa</name>
    <name type="common">European plaice</name>
    <dbReference type="NCBI Taxonomy" id="8262"/>
    <lineage>
        <taxon>Eukaryota</taxon>
        <taxon>Metazoa</taxon>
        <taxon>Chordata</taxon>
        <taxon>Craniata</taxon>
        <taxon>Vertebrata</taxon>
        <taxon>Euteleostomi</taxon>
        <taxon>Actinopterygii</taxon>
        <taxon>Neopterygii</taxon>
        <taxon>Teleostei</taxon>
        <taxon>Neoteleostei</taxon>
        <taxon>Acanthomorphata</taxon>
        <taxon>Carangaria</taxon>
        <taxon>Pleuronectiformes</taxon>
        <taxon>Pleuronectoidei</taxon>
        <taxon>Pleuronectidae</taxon>
        <taxon>Pleuronectes</taxon>
    </lineage>
</organism>
<evidence type="ECO:0000313" key="2">
    <source>
        <dbReference type="EMBL" id="CAB1429004.1"/>
    </source>
</evidence>
<evidence type="ECO:0000256" key="1">
    <source>
        <dbReference type="SAM" id="MobiDB-lite"/>
    </source>
</evidence>
<evidence type="ECO:0000313" key="3">
    <source>
        <dbReference type="Proteomes" id="UP001153269"/>
    </source>
</evidence>